<comment type="similarity">
    <text evidence="3 12">Belongs to the glycosyltransferase 10 family.</text>
</comment>
<keyword evidence="6 12" id="KW-0812">Transmembrane</keyword>
<dbReference type="FunFam" id="3.40.50.11660:FF:000002">
    <property type="entry name" value="Alpha-(1,3)-fucosyltransferase"/>
    <property type="match status" value="1"/>
</dbReference>
<dbReference type="InterPro" id="IPR031481">
    <property type="entry name" value="Glyco_tran_10_N"/>
</dbReference>
<comment type="pathway">
    <text evidence="2">Protein modification; protein glycosylation.</text>
</comment>
<dbReference type="GO" id="GO:0032580">
    <property type="term" value="C:Golgi cisterna membrane"/>
    <property type="evidence" value="ECO:0007669"/>
    <property type="project" value="UniProtKB-SubCell"/>
</dbReference>
<protein>
    <recommendedName>
        <fullName evidence="12">Fucosyltransferase</fullName>
        <ecNumber evidence="12">2.4.1.-</ecNumber>
    </recommendedName>
</protein>
<dbReference type="GO" id="GO:0008417">
    <property type="term" value="F:fucosyltransferase activity"/>
    <property type="evidence" value="ECO:0007669"/>
    <property type="project" value="InterPro"/>
</dbReference>
<evidence type="ECO:0000256" key="8">
    <source>
        <dbReference type="ARBA" id="ARBA00022989"/>
    </source>
</evidence>
<dbReference type="PANTHER" id="PTHR48438:SF1">
    <property type="entry name" value="ALPHA-(1,3)-FUCOSYLTRANSFERASE C-RELATED"/>
    <property type="match status" value="1"/>
</dbReference>
<keyword evidence="10 12" id="KW-0472">Membrane</keyword>
<dbReference type="UniPathway" id="UPA00378"/>
<evidence type="ECO:0000256" key="3">
    <source>
        <dbReference type="ARBA" id="ARBA00008919"/>
    </source>
</evidence>
<keyword evidence="11" id="KW-0325">Glycoprotein</keyword>
<keyword evidence="5 12" id="KW-0808">Transferase</keyword>
<evidence type="ECO:0000256" key="12">
    <source>
        <dbReference type="RuleBase" id="RU003832"/>
    </source>
</evidence>
<evidence type="ECO:0000256" key="4">
    <source>
        <dbReference type="ARBA" id="ARBA00022676"/>
    </source>
</evidence>
<keyword evidence="9 12" id="KW-0333">Golgi apparatus</keyword>
<evidence type="ECO:0000259" key="13">
    <source>
        <dbReference type="Pfam" id="PF00852"/>
    </source>
</evidence>
<dbReference type="SUPFAM" id="SSF53756">
    <property type="entry name" value="UDP-Glycosyltransferase/glycogen phosphorylase"/>
    <property type="match status" value="1"/>
</dbReference>
<keyword evidence="8 12" id="KW-1133">Transmembrane helix</keyword>
<dbReference type="Proteomes" id="UP000095287">
    <property type="component" value="Unplaced"/>
</dbReference>
<evidence type="ECO:0000256" key="5">
    <source>
        <dbReference type="ARBA" id="ARBA00022679"/>
    </source>
</evidence>
<proteinExistence type="inferred from homology"/>
<evidence type="ECO:0000256" key="9">
    <source>
        <dbReference type="ARBA" id="ARBA00023034"/>
    </source>
</evidence>
<evidence type="ECO:0000259" key="14">
    <source>
        <dbReference type="Pfam" id="PF17039"/>
    </source>
</evidence>
<dbReference type="Pfam" id="PF00852">
    <property type="entry name" value="Glyco_transf_10"/>
    <property type="match status" value="1"/>
</dbReference>
<evidence type="ECO:0000313" key="16">
    <source>
        <dbReference type="WBParaSite" id="L893_g20808.t1"/>
    </source>
</evidence>
<feature type="domain" description="Fucosyltransferase C-terminal" evidence="13">
    <location>
        <begin position="203"/>
        <end position="377"/>
    </location>
</feature>
<comment type="subcellular location">
    <subcellularLocation>
        <location evidence="1 12">Golgi apparatus</location>
        <location evidence="1 12">Golgi stack membrane</location>
        <topology evidence="1 12">Single-pass type II membrane protein</topology>
    </subcellularLocation>
</comment>
<dbReference type="InterPro" id="IPR001503">
    <property type="entry name" value="Glyco_trans_10"/>
</dbReference>
<dbReference type="InterPro" id="IPR055270">
    <property type="entry name" value="Glyco_tran_10_C"/>
</dbReference>
<dbReference type="AlphaFoldDB" id="A0A1I7YXP2"/>
<accession>A0A1I7YXP2</accession>
<dbReference type="Pfam" id="PF17039">
    <property type="entry name" value="Glyco_tran_10_N"/>
    <property type="match status" value="1"/>
</dbReference>
<organism evidence="15 16">
    <name type="scientific">Steinernema glaseri</name>
    <dbReference type="NCBI Taxonomy" id="37863"/>
    <lineage>
        <taxon>Eukaryota</taxon>
        <taxon>Metazoa</taxon>
        <taxon>Ecdysozoa</taxon>
        <taxon>Nematoda</taxon>
        <taxon>Chromadorea</taxon>
        <taxon>Rhabditida</taxon>
        <taxon>Tylenchina</taxon>
        <taxon>Panagrolaimomorpha</taxon>
        <taxon>Strongyloidoidea</taxon>
        <taxon>Steinernematidae</taxon>
        <taxon>Steinernema</taxon>
    </lineage>
</organism>
<keyword evidence="7" id="KW-0735">Signal-anchor</keyword>
<evidence type="ECO:0000256" key="11">
    <source>
        <dbReference type="ARBA" id="ARBA00023180"/>
    </source>
</evidence>
<dbReference type="Gene3D" id="3.40.50.11660">
    <property type="entry name" value="Glycosyl transferase family 10, C-terminal domain"/>
    <property type="match status" value="1"/>
</dbReference>
<evidence type="ECO:0000256" key="2">
    <source>
        <dbReference type="ARBA" id="ARBA00004922"/>
    </source>
</evidence>
<name>A0A1I7YXP2_9BILA</name>
<dbReference type="InterPro" id="IPR038577">
    <property type="entry name" value="GT10-like_C_sf"/>
</dbReference>
<reference evidence="16" key="1">
    <citation type="submission" date="2016-11" db="UniProtKB">
        <authorList>
            <consortium name="WormBaseParasite"/>
        </authorList>
    </citation>
    <scope>IDENTIFICATION</scope>
</reference>
<feature type="transmembrane region" description="Helical" evidence="12">
    <location>
        <begin position="7"/>
        <end position="25"/>
    </location>
</feature>
<dbReference type="WBParaSite" id="L893_g20808.t1">
    <property type="protein sequence ID" value="L893_g20808.t1"/>
    <property type="gene ID" value="L893_g20808"/>
</dbReference>
<keyword evidence="4 12" id="KW-0328">Glycosyltransferase</keyword>
<feature type="domain" description="Fucosyltransferase N-terminal" evidence="14">
    <location>
        <begin position="67"/>
        <end position="175"/>
    </location>
</feature>
<sequence length="377" mass="43870">MRPKRKFLFVVMLAVLGICVVYHSLPDTDRIYKIAESTQIRRGVNAAKPIEKDVVAKSTTTEASVPEEKLILSWTTVFDQERPSYSCPDSPPQCHFTNNRSLLSKAHAVILHGDDIRKDDLPERTSYEQRFVFWSMEAPFISPTTERFEGDVLPLDFFNWTMTVSRKSDVHSPYGGYWLAPDVVKEKNLKPDDLHFTYDDFQWSRKKKAIFWLVSNCDTLSKRELAVDRLSKHIAVNITGGCGTGRCEGDCDKEIGGYYFYMALENAVCNDYITEKYWSRYKYPSVPIVMRRRIYENIIPPGSFIAMDDYSSPEAMGQHLNYLTKNRTAYMEYFKWRNDGWKVVYSAEGREGWHMGPCRLCEKLYEKDLERKTYPDV</sequence>
<dbReference type="PANTHER" id="PTHR48438">
    <property type="entry name" value="ALPHA-(1,3)-FUCOSYLTRANSFERASE C-RELATED"/>
    <property type="match status" value="1"/>
</dbReference>
<evidence type="ECO:0000256" key="10">
    <source>
        <dbReference type="ARBA" id="ARBA00023136"/>
    </source>
</evidence>
<evidence type="ECO:0000256" key="6">
    <source>
        <dbReference type="ARBA" id="ARBA00022692"/>
    </source>
</evidence>
<evidence type="ECO:0000313" key="15">
    <source>
        <dbReference type="Proteomes" id="UP000095287"/>
    </source>
</evidence>
<keyword evidence="15" id="KW-1185">Reference proteome</keyword>
<evidence type="ECO:0000256" key="1">
    <source>
        <dbReference type="ARBA" id="ARBA00004447"/>
    </source>
</evidence>
<dbReference type="EC" id="2.4.1.-" evidence="12"/>
<evidence type="ECO:0000256" key="7">
    <source>
        <dbReference type="ARBA" id="ARBA00022968"/>
    </source>
</evidence>